<gene>
    <name evidence="5" type="primary">8232846</name>
    <name evidence="4" type="ORF">Phum_PHUM048730</name>
</gene>
<reference evidence="4" key="2">
    <citation type="submission" date="2007-04" db="EMBL/GenBank/DDBJ databases">
        <title>The genome of the human body louse.</title>
        <authorList>
            <consortium name="The Human Body Louse Genome Consortium"/>
            <person name="Kirkness E."/>
            <person name="Walenz B."/>
            <person name="Hass B."/>
            <person name="Bruggner R."/>
            <person name="Strausberg R."/>
        </authorList>
    </citation>
    <scope>NUCLEOTIDE SEQUENCE</scope>
    <source>
        <strain evidence="4">USDA</strain>
    </source>
</reference>
<dbReference type="Pfam" id="PF00339">
    <property type="entry name" value="Arrestin_N"/>
    <property type="match status" value="1"/>
</dbReference>
<accession>E0VB08</accession>
<evidence type="ECO:0000256" key="2">
    <source>
        <dbReference type="ARBA" id="ARBA00022606"/>
    </source>
</evidence>
<dbReference type="PANTHER" id="PTHR11188:SF176">
    <property type="entry name" value="ARRESTIN DOMAIN-CONTAINING PROTEIN 1"/>
    <property type="match status" value="1"/>
</dbReference>
<dbReference type="InterPro" id="IPR050357">
    <property type="entry name" value="Arrestin_domain-protein"/>
</dbReference>
<dbReference type="GeneID" id="8232846"/>
<keyword evidence="2" id="KW-0716">Sensory transduction</keyword>
<dbReference type="KEGG" id="phu:Phum_PHUM048730"/>
<dbReference type="FunCoup" id="E0VB08">
    <property type="interactions" value="533"/>
</dbReference>
<dbReference type="InterPro" id="IPR014752">
    <property type="entry name" value="Arrestin-like_C"/>
</dbReference>
<dbReference type="OrthoDB" id="2333384at2759"/>
<dbReference type="OMA" id="FCCLCCG"/>
<name>E0VB08_PEDHC</name>
<dbReference type="InParanoid" id="E0VB08"/>
<dbReference type="CTD" id="8232846"/>
<dbReference type="AlphaFoldDB" id="E0VB08"/>
<dbReference type="EMBL" id="DS235020">
    <property type="protein sequence ID" value="EEB10564.1"/>
    <property type="molecule type" value="Genomic_DNA"/>
</dbReference>
<evidence type="ECO:0000313" key="6">
    <source>
        <dbReference type="Proteomes" id="UP000009046"/>
    </source>
</evidence>
<evidence type="ECO:0000313" key="5">
    <source>
        <dbReference type="EnsemblMetazoa" id="PHUM048730-PA"/>
    </source>
</evidence>
<dbReference type="STRING" id="121224.E0VB08"/>
<proteinExistence type="inferred from homology"/>
<evidence type="ECO:0000256" key="1">
    <source>
        <dbReference type="ARBA" id="ARBA00005298"/>
    </source>
</evidence>
<comment type="similarity">
    <text evidence="1">Belongs to the arrestin family.</text>
</comment>
<dbReference type="EnsemblMetazoa" id="PHUM048730-RA">
    <property type="protein sequence ID" value="PHUM048730-PA"/>
    <property type="gene ID" value="PHUM048730"/>
</dbReference>
<sequence length="449" mass="49479">MIKFLNGVSAETTPTNYILIVRIPVSRADFSLIQKFVTVILIMETKEFDITFDNPWATYYVGGTVAGQLMLNLDAPKKIKDISIKIKGEAEVKWSELETVKDSTGNDETREVEYTSSEKYFENSFVVLSGGDEIILPAGSHAYNFSAQLPESLPSSFESQFGYVRYTVKAIIGIPWKFDQECKSAFTVISPLDLNKVPEKKFVGFLCCRSGPISATLQVPVSGFVSGQTIPVSLEIENMSEKNTEPGFCTLLKIVSYKSDYPSVYTKYDKTNITEIKLGVVGAHSSNKWTENLIVPALPPSNLKNCKIMDVKYEIKVDVSIPGLFYRGLHFKAPIIFGTVPLAAPPSAPPAGIVDGIIPVKDGKTEPSSNGTGIGWNFGQDNKNGLYPSIPSPTFEEALITSDTNINIRDKDDSEHTVITGGFLPRYPTYNLTIQTTNHSNNDNNDTLF</sequence>
<dbReference type="VEuPathDB" id="VectorBase:PHUM048730"/>
<reference evidence="5" key="3">
    <citation type="submission" date="2020-05" db="UniProtKB">
        <authorList>
            <consortium name="EnsemblMetazoa"/>
        </authorList>
    </citation>
    <scope>IDENTIFICATION</scope>
    <source>
        <strain evidence="5">USDA</strain>
    </source>
</reference>
<organism>
    <name type="scientific">Pediculus humanus subsp. corporis</name>
    <name type="common">Body louse</name>
    <dbReference type="NCBI Taxonomy" id="121224"/>
    <lineage>
        <taxon>Eukaryota</taxon>
        <taxon>Metazoa</taxon>
        <taxon>Ecdysozoa</taxon>
        <taxon>Arthropoda</taxon>
        <taxon>Hexapoda</taxon>
        <taxon>Insecta</taxon>
        <taxon>Pterygota</taxon>
        <taxon>Neoptera</taxon>
        <taxon>Paraneoptera</taxon>
        <taxon>Psocodea</taxon>
        <taxon>Troctomorpha</taxon>
        <taxon>Phthiraptera</taxon>
        <taxon>Anoplura</taxon>
        <taxon>Pediculidae</taxon>
        <taxon>Pediculus</taxon>
    </lineage>
</organism>
<evidence type="ECO:0000313" key="4">
    <source>
        <dbReference type="EMBL" id="EEB10564.1"/>
    </source>
</evidence>
<dbReference type="InterPro" id="IPR011021">
    <property type="entry name" value="Arrestin-like_N"/>
</dbReference>
<dbReference type="Gene3D" id="2.60.40.640">
    <property type="match status" value="2"/>
</dbReference>
<dbReference type="PANTHER" id="PTHR11188">
    <property type="entry name" value="ARRESTIN DOMAIN CONTAINING PROTEIN"/>
    <property type="match status" value="1"/>
</dbReference>
<dbReference type="SMART" id="SM01017">
    <property type="entry name" value="Arrestin_C"/>
    <property type="match status" value="1"/>
</dbReference>
<dbReference type="eggNOG" id="KOG3780">
    <property type="taxonomic scope" value="Eukaryota"/>
</dbReference>
<dbReference type="Pfam" id="PF02752">
    <property type="entry name" value="Arrestin_C"/>
    <property type="match status" value="1"/>
</dbReference>
<dbReference type="SUPFAM" id="SSF81296">
    <property type="entry name" value="E set domains"/>
    <property type="match status" value="2"/>
</dbReference>
<dbReference type="HOGENOM" id="CLU_039221_0_1_1"/>
<dbReference type="GO" id="GO:0015031">
    <property type="term" value="P:protein transport"/>
    <property type="evidence" value="ECO:0007669"/>
    <property type="project" value="TreeGrafter"/>
</dbReference>
<reference evidence="4" key="1">
    <citation type="submission" date="2007-04" db="EMBL/GenBank/DDBJ databases">
        <title>Annotation of Pediculus humanus corporis strain USDA.</title>
        <authorList>
            <person name="Kirkness E."/>
            <person name="Hannick L."/>
            <person name="Hass B."/>
            <person name="Bruggner R."/>
            <person name="Lawson D."/>
            <person name="Bidwell S."/>
            <person name="Joardar V."/>
            <person name="Caler E."/>
            <person name="Walenz B."/>
            <person name="Inman J."/>
            <person name="Schobel S."/>
            <person name="Galinsky K."/>
            <person name="Amedeo P."/>
            <person name="Strausberg R."/>
        </authorList>
    </citation>
    <scope>NUCLEOTIDE SEQUENCE</scope>
    <source>
        <strain evidence="4">USDA</strain>
    </source>
</reference>
<evidence type="ECO:0000259" key="3">
    <source>
        <dbReference type="SMART" id="SM01017"/>
    </source>
</evidence>
<dbReference type="InterPro" id="IPR011022">
    <property type="entry name" value="Arrestin_C-like"/>
</dbReference>
<keyword evidence="6" id="KW-1185">Reference proteome</keyword>
<dbReference type="GO" id="GO:0005737">
    <property type="term" value="C:cytoplasm"/>
    <property type="evidence" value="ECO:0007669"/>
    <property type="project" value="TreeGrafter"/>
</dbReference>
<dbReference type="InterPro" id="IPR014756">
    <property type="entry name" value="Ig_E-set"/>
</dbReference>
<dbReference type="Proteomes" id="UP000009046">
    <property type="component" value="Unassembled WGS sequence"/>
</dbReference>
<dbReference type="RefSeq" id="XP_002423302.1">
    <property type="nucleotide sequence ID" value="XM_002423257.1"/>
</dbReference>
<dbReference type="EMBL" id="AAZO01000571">
    <property type="status" value="NOT_ANNOTATED_CDS"/>
    <property type="molecule type" value="Genomic_DNA"/>
</dbReference>
<feature type="domain" description="Arrestin C-terminal-like" evidence="3">
    <location>
        <begin position="209"/>
        <end position="342"/>
    </location>
</feature>
<protein>
    <submittedName>
        <fullName evidence="4 5">Arrestin domain-containing protein, putative</fullName>
    </submittedName>
</protein>